<dbReference type="EMBL" id="JANIIK010000044">
    <property type="protein sequence ID" value="KAJ3604417.1"/>
    <property type="molecule type" value="Genomic_DNA"/>
</dbReference>
<feature type="non-terminal residue" evidence="1">
    <location>
        <position position="86"/>
    </location>
</feature>
<gene>
    <name evidence="1" type="ORF">NHX12_029158</name>
</gene>
<reference evidence="1" key="1">
    <citation type="submission" date="2022-07" db="EMBL/GenBank/DDBJ databases">
        <title>Chromosome-level genome of Muraenolepis orangiensis.</title>
        <authorList>
            <person name="Kim J."/>
        </authorList>
    </citation>
    <scope>NUCLEOTIDE SEQUENCE</scope>
    <source>
        <strain evidence="1">KU_S4_2022</strain>
        <tissue evidence="1">Muscle</tissue>
    </source>
</reference>
<keyword evidence="2" id="KW-1185">Reference proteome</keyword>
<comment type="caution">
    <text evidence="1">The sequence shown here is derived from an EMBL/GenBank/DDBJ whole genome shotgun (WGS) entry which is preliminary data.</text>
</comment>
<organism evidence="1 2">
    <name type="scientific">Muraenolepis orangiensis</name>
    <name type="common">Patagonian moray cod</name>
    <dbReference type="NCBI Taxonomy" id="630683"/>
    <lineage>
        <taxon>Eukaryota</taxon>
        <taxon>Metazoa</taxon>
        <taxon>Chordata</taxon>
        <taxon>Craniata</taxon>
        <taxon>Vertebrata</taxon>
        <taxon>Euteleostomi</taxon>
        <taxon>Actinopterygii</taxon>
        <taxon>Neopterygii</taxon>
        <taxon>Teleostei</taxon>
        <taxon>Neoteleostei</taxon>
        <taxon>Acanthomorphata</taxon>
        <taxon>Zeiogadaria</taxon>
        <taxon>Gadariae</taxon>
        <taxon>Gadiformes</taxon>
        <taxon>Muraenolepidoidei</taxon>
        <taxon>Muraenolepididae</taxon>
        <taxon>Muraenolepis</taxon>
    </lineage>
</organism>
<evidence type="ECO:0000313" key="2">
    <source>
        <dbReference type="Proteomes" id="UP001148018"/>
    </source>
</evidence>
<name>A0A9Q0EAN5_9TELE</name>
<accession>A0A9Q0EAN5</accession>
<dbReference type="Proteomes" id="UP001148018">
    <property type="component" value="Unassembled WGS sequence"/>
</dbReference>
<protein>
    <submittedName>
        <fullName evidence="1">Uncharacterized protein</fullName>
    </submittedName>
</protein>
<sequence length="86" mass="9155">KGGSCVLCPLSPSPSIPMSPQGLGGITYVALQTQHSSWRCRHEARSDRRSPVECALCPARAGTPQQLGVMGCIYVYGRYTLGNSST</sequence>
<proteinExistence type="predicted"/>
<dbReference type="AlphaFoldDB" id="A0A9Q0EAN5"/>
<evidence type="ECO:0000313" key="1">
    <source>
        <dbReference type="EMBL" id="KAJ3604417.1"/>
    </source>
</evidence>